<reference evidence="2 3" key="1">
    <citation type="submission" date="2019-08" db="EMBL/GenBank/DDBJ databases">
        <title>Bacillus genomes from the desert of Cuatro Cienegas, Coahuila.</title>
        <authorList>
            <person name="Olmedo-Alvarez G."/>
        </authorList>
    </citation>
    <scope>NUCLEOTIDE SEQUENCE [LARGE SCALE GENOMIC DNA]</scope>
    <source>
        <strain evidence="2 3">CH128b_4D</strain>
    </source>
</reference>
<feature type="region of interest" description="Disordered" evidence="1">
    <location>
        <begin position="1"/>
        <end position="43"/>
    </location>
</feature>
<dbReference type="Gene3D" id="3.10.450.50">
    <property type="match status" value="1"/>
</dbReference>
<organism evidence="2 3">
    <name type="scientific">Rossellomorea vietnamensis</name>
    <dbReference type="NCBI Taxonomy" id="218284"/>
    <lineage>
        <taxon>Bacteria</taxon>
        <taxon>Bacillati</taxon>
        <taxon>Bacillota</taxon>
        <taxon>Bacilli</taxon>
        <taxon>Bacillales</taxon>
        <taxon>Bacillaceae</taxon>
        <taxon>Rossellomorea</taxon>
    </lineage>
</organism>
<sequence>MSRLPGLLKGYYDREAADGPKPERIGPSDGRNEPCPCGSGKKYKKCCEN</sequence>
<dbReference type="Pfam" id="PF02810">
    <property type="entry name" value="SEC-C"/>
    <property type="match status" value="1"/>
</dbReference>
<gene>
    <name evidence="2" type="ORF">FZC84_14175</name>
</gene>
<dbReference type="RefSeq" id="WP_113929088.1">
    <property type="nucleotide sequence ID" value="NZ_VTEG01000010.1"/>
</dbReference>
<dbReference type="Proteomes" id="UP000325182">
    <property type="component" value="Unassembled WGS sequence"/>
</dbReference>
<dbReference type="EMBL" id="VTEG01000010">
    <property type="protein sequence ID" value="TYR98638.1"/>
    <property type="molecule type" value="Genomic_DNA"/>
</dbReference>
<evidence type="ECO:0000313" key="2">
    <source>
        <dbReference type="EMBL" id="TYR98638.1"/>
    </source>
</evidence>
<protein>
    <submittedName>
        <fullName evidence="2">Uncharacterized protein</fullName>
    </submittedName>
</protein>
<evidence type="ECO:0000256" key="1">
    <source>
        <dbReference type="SAM" id="MobiDB-lite"/>
    </source>
</evidence>
<dbReference type="AlphaFoldDB" id="A0A5D4MAX7"/>
<evidence type="ECO:0000313" key="3">
    <source>
        <dbReference type="Proteomes" id="UP000325182"/>
    </source>
</evidence>
<accession>A0A5D4MAX7</accession>
<comment type="caution">
    <text evidence="2">The sequence shown here is derived from an EMBL/GenBank/DDBJ whole genome shotgun (WGS) entry which is preliminary data.</text>
</comment>
<name>A0A5D4MAX7_9BACI</name>
<feature type="compositionally biased region" description="Basic and acidic residues" evidence="1">
    <location>
        <begin position="11"/>
        <end position="32"/>
    </location>
</feature>
<proteinExistence type="predicted"/>
<dbReference type="SUPFAM" id="SSF103642">
    <property type="entry name" value="Sec-C motif"/>
    <property type="match status" value="1"/>
</dbReference>
<dbReference type="InterPro" id="IPR004027">
    <property type="entry name" value="SEC_C_motif"/>
</dbReference>